<dbReference type="EMBL" id="JH668604">
    <property type="protein sequence ID" value="KAG6458993.1"/>
    <property type="molecule type" value="Genomic_DNA"/>
</dbReference>
<dbReference type="AlphaFoldDB" id="A0A922CUN1"/>
<keyword evidence="6" id="KW-1185">Reference proteome</keyword>
<dbReference type="OrthoDB" id="6761907at2759"/>
<keyword evidence="2" id="KW-0964">Secreted</keyword>
<dbReference type="PANTHER" id="PTHR39957">
    <property type="entry name" value="AT09846P1-RELATED"/>
    <property type="match status" value="1"/>
</dbReference>
<feature type="domain" description="Single" evidence="4">
    <location>
        <begin position="37"/>
        <end position="103"/>
    </location>
</feature>
<reference evidence="5" key="1">
    <citation type="journal article" date="2016" name="Insect Biochem. Mol. Biol.">
        <title>Multifaceted biological insights from a draft genome sequence of the tobacco hornworm moth, Manduca sexta.</title>
        <authorList>
            <person name="Kanost M.R."/>
            <person name="Arrese E.L."/>
            <person name="Cao X."/>
            <person name="Chen Y.R."/>
            <person name="Chellapilla S."/>
            <person name="Goldsmith M.R."/>
            <person name="Grosse-Wilde E."/>
            <person name="Heckel D.G."/>
            <person name="Herndon N."/>
            <person name="Jiang H."/>
            <person name="Papanicolaou A."/>
            <person name="Qu J."/>
            <person name="Soulages J.L."/>
            <person name="Vogel H."/>
            <person name="Walters J."/>
            <person name="Waterhouse R.M."/>
            <person name="Ahn S.J."/>
            <person name="Almeida F.C."/>
            <person name="An C."/>
            <person name="Aqrawi P."/>
            <person name="Bretschneider A."/>
            <person name="Bryant W.B."/>
            <person name="Bucks S."/>
            <person name="Chao H."/>
            <person name="Chevignon G."/>
            <person name="Christen J.M."/>
            <person name="Clarke D.F."/>
            <person name="Dittmer N.T."/>
            <person name="Ferguson L.C.F."/>
            <person name="Garavelou S."/>
            <person name="Gordon K.H.J."/>
            <person name="Gunaratna R.T."/>
            <person name="Han Y."/>
            <person name="Hauser F."/>
            <person name="He Y."/>
            <person name="Heidel-Fischer H."/>
            <person name="Hirsh A."/>
            <person name="Hu Y."/>
            <person name="Jiang H."/>
            <person name="Kalra D."/>
            <person name="Klinner C."/>
            <person name="Konig C."/>
            <person name="Kovar C."/>
            <person name="Kroll A.R."/>
            <person name="Kuwar S.S."/>
            <person name="Lee S.L."/>
            <person name="Lehman R."/>
            <person name="Li K."/>
            <person name="Li Z."/>
            <person name="Liang H."/>
            <person name="Lovelace S."/>
            <person name="Lu Z."/>
            <person name="Mansfield J.H."/>
            <person name="McCulloch K.J."/>
            <person name="Mathew T."/>
            <person name="Morton B."/>
            <person name="Muzny D.M."/>
            <person name="Neunemann D."/>
            <person name="Ongeri F."/>
            <person name="Pauchet Y."/>
            <person name="Pu L.L."/>
            <person name="Pyrousis I."/>
            <person name="Rao X.J."/>
            <person name="Redding A."/>
            <person name="Roesel C."/>
            <person name="Sanchez-Gracia A."/>
            <person name="Schaack S."/>
            <person name="Shukla A."/>
            <person name="Tetreau G."/>
            <person name="Wang Y."/>
            <person name="Xiong G.H."/>
            <person name="Traut W."/>
            <person name="Walsh T.K."/>
            <person name="Worley K.C."/>
            <person name="Wu D."/>
            <person name="Wu W."/>
            <person name="Wu Y.Q."/>
            <person name="Zhang X."/>
            <person name="Zou Z."/>
            <person name="Zucker H."/>
            <person name="Briscoe A.D."/>
            <person name="Burmester T."/>
            <person name="Clem R.J."/>
            <person name="Feyereisen R."/>
            <person name="Grimmelikhuijzen C.J.P."/>
            <person name="Hamodrakas S.J."/>
            <person name="Hansson B.S."/>
            <person name="Huguet E."/>
            <person name="Jermiin L.S."/>
            <person name="Lan Q."/>
            <person name="Lehman H.K."/>
            <person name="Lorenzen M."/>
            <person name="Merzendorfer H."/>
            <person name="Michalopoulos I."/>
            <person name="Morton D.B."/>
            <person name="Muthukrishnan S."/>
            <person name="Oakeshott J.G."/>
            <person name="Palmer W."/>
            <person name="Park Y."/>
            <person name="Passarelli A.L."/>
            <person name="Rozas J."/>
            <person name="Schwartz L.M."/>
            <person name="Smith W."/>
            <person name="Southgate A."/>
            <person name="Vilcinskas A."/>
            <person name="Vogt R."/>
            <person name="Wang P."/>
            <person name="Werren J."/>
            <person name="Yu X.Q."/>
            <person name="Zhou J.J."/>
            <person name="Brown S.J."/>
            <person name="Scherer S.E."/>
            <person name="Richards S."/>
            <person name="Blissard G.W."/>
        </authorList>
    </citation>
    <scope>NUCLEOTIDE SEQUENCE</scope>
</reference>
<sequence>MVSRILVVALVVCTANAATWMGYLPEKPKELAHKEGCYIEEINDVVPFGTEVKPIGRCVRINCGNPMMHYASCGVVGTTSDNCYVTKEDLSKPYPECCPDIKCDFENNV</sequence>
<dbReference type="InterPro" id="IPR053308">
    <property type="entry name" value="Vago-like"/>
</dbReference>
<comment type="caution">
    <text evidence="5">The sequence shown here is derived from an EMBL/GenBank/DDBJ whole genome shotgun (WGS) entry which is preliminary data.</text>
</comment>
<proteinExistence type="predicted"/>
<dbReference type="EMBL" id="JH668604">
    <property type="protein sequence ID" value="KAG6458992.1"/>
    <property type="molecule type" value="Genomic_DNA"/>
</dbReference>
<evidence type="ECO:0000313" key="5">
    <source>
        <dbReference type="EMBL" id="KAG6458992.1"/>
    </source>
</evidence>
<dbReference type="InterPro" id="IPR029277">
    <property type="entry name" value="SVWC_dom"/>
</dbReference>
<organism evidence="5 6">
    <name type="scientific">Manduca sexta</name>
    <name type="common">Tobacco hawkmoth</name>
    <name type="synonym">Tobacco hornworm</name>
    <dbReference type="NCBI Taxonomy" id="7130"/>
    <lineage>
        <taxon>Eukaryota</taxon>
        <taxon>Metazoa</taxon>
        <taxon>Ecdysozoa</taxon>
        <taxon>Arthropoda</taxon>
        <taxon>Hexapoda</taxon>
        <taxon>Insecta</taxon>
        <taxon>Pterygota</taxon>
        <taxon>Neoptera</taxon>
        <taxon>Endopterygota</taxon>
        <taxon>Lepidoptera</taxon>
        <taxon>Glossata</taxon>
        <taxon>Ditrysia</taxon>
        <taxon>Bombycoidea</taxon>
        <taxon>Sphingidae</taxon>
        <taxon>Sphinginae</taxon>
        <taxon>Sphingini</taxon>
        <taxon>Manduca</taxon>
    </lineage>
</organism>
<evidence type="ECO:0000256" key="2">
    <source>
        <dbReference type="ARBA" id="ARBA00022525"/>
    </source>
</evidence>
<evidence type="ECO:0000259" key="4">
    <source>
        <dbReference type="SMART" id="SM01318"/>
    </source>
</evidence>
<accession>A0A922CUN1</accession>
<dbReference type="Pfam" id="PF15430">
    <property type="entry name" value="SVWC"/>
    <property type="match status" value="1"/>
</dbReference>
<dbReference type="PANTHER" id="PTHR39957:SF1">
    <property type="entry name" value="AT09846P1-RELATED"/>
    <property type="match status" value="1"/>
</dbReference>
<comment type="subcellular location">
    <subcellularLocation>
        <location evidence="1">Secreted</location>
    </subcellularLocation>
</comment>
<evidence type="ECO:0000256" key="1">
    <source>
        <dbReference type="ARBA" id="ARBA00004613"/>
    </source>
</evidence>
<feature type="chain" id="PRO_5038276847" description="Single domain-containing protein" evidence="3">
    <location>
        <begin position="18"/>
        <end position="109"/>
    </location>
</feature>
<dbReference type="GO" id="GO:0005576">
    <property type="term" value="C:extracellular region"/>
    <property type="evidence" value="ECO:0007669"/>
    <property type="project" value="UniProtKB-SubCell"/>
</dbReference>
<dbReference type="Proteomes" id="UP000791440">
    <property type="component" value="Unassembled WGS sequence"/>
</dbReference>
<dbReference type="SMART" id="SM01318">
    <property type="entry name" value="SVWC"/>
    <property type="match status" value="1"/>
</dbReference>
<evidence type="ECO:0000313" key="6">
    <source>
        <dbReference type="Proteomes" id="UP000791440"/>
    </source>
</evidence>
<protein>
    <recommendedName>
        <fullName evidence="4">Single domain-containing protein</fullName>
    </recommendedName>
</protein>
<keyword evidence="3" id="KW-0732">Signal</keyword>
<gene>
    <name evidence="5" type="ORF">O3G_MSEX011150</name>
</gene>
<evidence type="ECO:0000256" key="3">
    <source>
        <dbReference type="SAM" id="SignalP"/>
    </source>
</evidence>
<feature type="signal peptide" evidence="3">
    <location>
        <begin position="1"/>
        <end position="17"/>
    </location>
</feature>
<name>A0A922CUN1_MANSE</name>
<reference evidence="5" key="2">
    <citation type="submission" date="2020-12" db="EMBL/GenBank/DDBJ databases">
        <authorList>
            <person name="Kanost M."/>
        </authorList>
    </citation>
    <scope>NUCLEOTIDE SEQUENCE</scope>
</reference>